<organism evidence="3 4">
    <name type="scientific">Croceicoccus marinus</name>
    <dbReference type="NCBI Taxonomy" id="450378"/>
    <lineage>
        <taxon>Bacteria</taxon>
        <taxon>Pseudomonadati</taxon>
        <taxon>Pseudomonadota</taxon>
        <taxon>Alphaproteobacteria</taxon>
        <taxon>Sphingomonadales</taxon>
        <taxon>Erythrobacteraceae</taxon>
        <taxon>Croceicoccus</taxon>
    </lineage>
</organism>
<feature type="signal peptide" evidence="1">
    <location>
        <begin position="1"/>
        <end position="23"/>
    </location>
</feature>
<dbReference type="Proteomes" id="UP000515297">
    <property type="component" value="Plasmid plas1"/>
</dbReference>
<dbReference type="EMBL" id="CP060053">
    <property type="protein sequence ID" value="QNE07290.1"/>
    <property type="molecule type" value="Genomic_DNA"/>
</dbReference>
<geneLocation type="plasmid" evidence="3 4">
    <name>plas1</name>
</geneLocation>
<evidence type="ECO:0000259" key="2">
    <source>
        <dbReference type="Pfam" id="PF13577"/>
    </source>
</evidence>
<dbReference type="InterPro" id="IPR037401">
    <property type="entry name" value="SnoaL-like"/>
</dbReference>
<protein>
    <submittedName>
        <fullName evidence="3">Nuclear transport factor 2 family protein</fullName>
    </submittedName>
</protein>
<evidence type="ECO:0000313" key="4">
    <source>
        <dbReference type="Proteomes" id="UP000515297"/>
    </source>
</evidence>
<sequence>MKPLKLAQSVMACCFLACGSAAALPVMAQEHSYADDRALIENMSNRYMVAVDAGDIDTVLDTWADDGVLVWLRGTETGKAAIEAAMSRFGGAGIMGQIPADATERRRTRHQIVNHIINVDGDSANSTAYWYAMTNDNPHGEIQLLYMGHYEDELARIDGEWKFKRRTVYNESFQNKALYYPGLGESDPRASQ</sequence>
<dbReference type="CDD" id="cd00531">
    <property type="entry name" value="NTF2_like"/>
    <property type="match status" value="1"/>
</dbReference>
<dbReference type="AlphaFoldDB" id="A0A7G6VZX5"/>
<feature type="chain" id="PRO_5028884471" evidence="1">
    <location>
        <begin position="24"/>
        <end position="192"/>
    </location>
</feature>
<dbReference type="InterPro" id="IPR032710">
    <property type="entry name" value="NTF2-like_dom_sf"/>
</dbReference>
<reference evidence="3 4" key="1">
    <citation type="submission" date="2020-08" db="EMBL/GenBank/DDBJ databases">
        <authorList>
            <person name="Liu G."/>
            <person name="Sun C."/>
        </authorList>
    </citation>
    <scope>NUCLEOTIDE SEQUENCE [LARGE SCALE GENOMIC DNA]</scope>
    <source>
        <strain evidence="3 4">OT19</strain>
        <plasmid evidence="3 4">plas1</plasmid>
    </source>
</reference>
<proteinExistence type="predicted"/>
<dbReference type="SUPFAM" id="SSF54427">
    <property type="entry name" value="NTF2-like"/>
    <property type="match status" value="1"/>
</dbReference>
<keyword evidence="1" id="KW-0732">Signal</keyword>
<keyword evidence="3" id="KW-0614">Plasmid</keyword>
<feature type="domain" description="SnoaL-like" evidence="2">
    <location>
        <begin position="34"/>
        <end position="167"/>
    </location>
</feature>
<evidence type="ECO:0000313" key="3">
    <source>
        <dbReference type="EMBL" id="QNE07290.1"/>
    </source>
</evidence>
<accession>A0A7G6VZX5</accession>
<name>A0A7G6VZX5_9SPHN</name>
<gene>
    <name evidence="3" type="ORF">H4O24_15375</name>
</gene>
<evidence type="ECO:0000256" key="1">
    <source>
        <dbReference type="SAM" id="SignalP"/>
    </source>
</evidence>
<dbReference type="RefSeq" id="WP_185885995.1">
    <property type="nucleotide sequence ID" value="NZ_CP060053.1"/>
</dbReference>
<dbReference type="Gene3D" id="3.10.450.50">
    <property type="match status" value="1"/>
</dbReference>
<dbReference type="Pfam" id="PF13577">
    <property type="entry name" value="SnoaL_4"/>
    <property type="match status" value="1"/>
</dbReference>